<dbReference type="Gene3D" id="1.25.40.20">
    <property type="entry name" value="Ankyrin repeat-containing domain"/>
    <property type="match status" value="2"/>
</dbReference>
<dbReference type="PROSITE" id="PS50088">
    <property type="entry name" value="ANK_REPEAT"/>
    <property type="match status" value="2"/>
</dbReference>
<keyword evidence="1" id="KW-0677">Repeat</keyword>
<dbReference type="RefSeq" id="XP_002500019.1">
    <property type="nucleotide sequence ID" value="XM_002499973.1"/>
</dbReference>
<dbReference type="InterPro" id="IPR036770">
    <property type="entry name" value="Ankyrin_rpt-contain_sf"/>
</dbReference>
<reference evidence="4 5" key="1">
    <citation type="journal article" date="2009" name="Science">
        <title>Green evolution and dynamic adaptations revealed by genomes of the marine picoeukaryotes Micromonas.</title>
        <authorList>
            <person name="Worden A.Z."/>
            <person name="Lee J.H."/>
            <person name="Mock T."/>
            <person name="Rouze P."/>
            <person name="Simmons M.P."/>
            <person name="Aerts A.L."/>
            <person name="Allen A.E."/>
            <person name="Cuvelier M.L."/>
            <person name="Derelle E."/>
            <person name="Everett M.V."/>
            <person name="Foulon E."/>
            <person name="Grimwood J."/>
            <person name="Gundlach H."/>
            <person name="Henrissat B."/>
            <person name="Napoli C."/>
            <person name="McDonald S.M."/>
            <person name="Parker M.S."/>
            <person name="Rombauts S."/>
            <person name="Salamov A."/>
            <person name="Von Dassow P."/>
            <person name="Badger J.H."/>
            <person name="Coutinho P.M."/>
            <person name="Demir E."/>
            <person name="Dubchak I."/>
            <person name="Gentemann C."/>
            <person name="Eikrem W."/>
            <person name="Gready J.E."/>
            <person name="John U."/>
            <person name="Lanier W."/>
            <person name="Lindquist E.A."/>
            <person name="Lucas S."/>
            <person name="Mayer K.F."/>
            <person name="Moreau H."/>
            <person name="Not F."/>
            <person name="Otillar R."/>
            <person name="Panaud O."/>
            <person name="Pangilinan J."/>
            <person name="Paulsen I."/>
            <person name="Piegu B."/>
            <person name="Poliakov A."/>
            <person name="Robbens S."/>
            <person name="Schmutz J."/>
            <person name="Toulza E."/>
            <person name="Wyss T."/>
            <person name="Zelensky A."/>
            <person name="Zhou K."/>
            <person name="Armbrust E.V."/>
            <person name="Bhattacharya D."/>
            <person name="Goodenough U.W."/>
            <person name="Van de Peer Y."/>
            <person name="Grigoriev I.V."/>
        </authorList>
    </citation>
    <scope>NUCLEOTIDE SEQUENCE [LARGE SCALE GENOMIC DNA]</scope>
    <source>
        <strain evidence="5">RCC299 / NOUM17</strain>
    </source>
</reference>
<dbReference type="PANTHER" id="PTHR24189">
    <property type="entry name" value="MYOTROPHIN"/>
    <property type="match status" value="1"/>
</dbReference>
<dbReference type="InterPro" id="IPR050745">
    <property type="entry name" value="Multifunctional_regulatory"/>
</dbReference>
<dbReference type="OrthoDB" id="497215at2759"/>
<keyword evidence="5" id="KW-1185">Reference proteome</keyword>
<sequence length="293" mass="32506">METRSMRRAIEPIADKIRRGEISVFVAVAEELPEVFRTHVVPKLELLDTLALACVNKSYNAAVWSVEGVRSIEQRAENCATRFKCRAPFLPMHVVVMQNNLRGLRALIDAGADLNQRQDAQLRDCQGYYLQMMPSYWEGGIQLDSAVRSSFPWNYSNFKPPPNSGPTPLFQAINMGQTAAVSTLLEAGANIEERMASPCSGQTVQWITALHASIVIDCMENFETTKLLLDAGADPNSNKDGLHDWTPLHTIVFFAVSRVDLEPSIRFRSLKIVEQLLEAGANPQLGDKEGSMG</sequence>
<name>C1E0C4_MICCC</name>
<organism evidence="4 5">
    <name type="scientific">Micromonas commoda (strain RCC299 / NOUM17 / CCMP2709)</name>
    <name type="common">Picoplanktonic green alga</name>
    <dbReference type="NCBI Taxonomy" id="296587"/>
    <lineage>
        <taxon>Eukaryota</taxon>
        <taxon>Viridiplantae</taxon>
        <taxon>Chlorophyta</taxon>
        <taxon>Mamiellophyceae</taxon>
        <taxon>Mamiellales</taxon>
        <taxon>Mamiellaceae</taxon>
        <taxon>Micromonas</taxon>
    </lineage>
</organism>
<dbReference type="EMBL" id="CP001323">
    <property type="protein sequence ID" value="ACO61277.1"/>
    <property type="molecule type" value="Genomic_DNA"/>
</dbReference>
<dbReference type="GeneID" id="8240730"/>
<evidence type="ECO:0000313" key="4">
    <source>
        <dbReference type="EMBL" id="ACO61277.1"/>
    </source>
</evidence>
<dbReference type="KEGG" id="mis:MICPUN_56236"/>
<evidence type="ECO:0000256" key="3">
    <source>
        <dbReference type="PROSITE-ProRule" id="PRU00023"/>
    </source>
</evidence>
<protein>
    <submittedName>
        <fullName evidence="4">Uncharacterized protein</fullName>
    </submittedName>
</protein>
<feature type="repeat" description="ANK" evidence="3">
    <location>
        <begin position="91"/>
        <end position="119"/>
    </location>
</feature>
<dbReference type="PROSITE" id="PS50297">
    <property type="entry name" value="ANK_REP_REGION"/>
    <property type="match status" value="1"/>
</dbReference>
<dbReference type="InterPro" id="IPR002110">
    <property type="entry name" value="Ankyrin_rpt"/>
</dbReference>
<dbReference type="STRING" id="296587.C1E0C4"/>
<dbReference type="PANTHER" id="PTHR24189:SF50">
    <property type="entry name" value="ANKYRIN REPEAT AND SOCS BOX PROTEIN 2"/>
    <property type="match status" value="1"/>
</dbReference>
<proteinExistence type="predicted"/>
<evidence type="ECO:0000256" key="2">
    <source>
        <dbReference type="ARBA" id="ARBA00023043"/>
    </source>
</evidence>
<dbReference type="Pfam" id="PF00023">
    <property type="entry name" value="Ank"/>
    <property type="match status" value="2"/>
</dbReference>
<feature type="repeat" description="ANK" evidence="3">
    <location>
        <begin position="164"/>
        <end position="196"/>
    </location>
</feature>
<evidence type="ECO:0000313" key="5">
    <source>
        <dbReference type="Proteomes" id="UP000002009"/>
    </source>
</evidence>
<dbReference type="InParanoid" id="C1E0C4"/>
<dbReference type="Proteomes" id="UP000002009">
    <property type="component" value="Chromosome 2"/>
</dbReference>
<dbReference type="SMART" id="SM00248">
    <property type="entry name" value="ANK"/>
    <property type="match status" value="4"/>
</dbReference>
<dbReference type="SUPFAM" id="SSF48403">
    <property type="entry name" value="Ankyrin repeat"/>
    <property type="match status" value="1"/>
</dbReference>
<keyword evidence="2 3" id="KW-0040">ANK repeat</keyword>
<evidence type="ECO:0000256" key="1">
    <source>
        <dbReference type="ARBA" id="ARBA00022737"/>
    </source>
</evidence>
<accession>C1E0C4</accession>
<dbReference type="AlphaFoldDB" id="C1E0C4"/>
<gene>
    <name evidence="4" type="ORF">MICPUN_56236</name>
</gene>